<dbReference type="EMBL" id="CP018082">
    <property type="protein sequence ID" value="APE38284.1"/>
    <property type="molecule type" value="Genomic_DNA"/>
</dbReference>
<dbReference type="GO" id="GO:0051539">
    <property type="term" value="F:4 iron, 4 sulfur cluster binding"/>
    <property type="evidence" value="ECO:0007669"/>
    <property type="project" value="UniProtKB-KW"/>
</dbReference>
<dbReference type="SUPFAM" id="SSF55874">
    <property type="entry name" value="ATPase domain of HSP90 chaperone/DNA topoisomerase II/histidine kinase"/>
    <property type="match status" value="1"/>
</dbReference>
<keyword evidence="6" id="KW-0004">4Fe-4S</keyword>
<keyword evidence="7" id="KW-0963">Cytoplasm</keyword>
<evidence type="ECO:0000256" key="7">
    <source>
        <dbReference type="ARBA" id="ARBA00022490"/>
    </source>
</evidence>
<keyword evidence="17" id="KW-1185">Reference proteome</keyword>
<evidence type="ECO:0000256" key="11">
    <source>
        <dbReference type="ARBA" id="ARBA00023012"/>
    </source>
</evidence>
<dbReference type="Gene3D" id="3.30.450.40">
    <property type="match status" value="1"/>
</dbReference>
<keyword evidence="6" id="KW-0479">Metal-binding</keyword>
<dbReference type="CDD" id="cd16917">
    <property type="entry name" value="HATPase_UhpB-NarQ-NarX-like"/>
    <property type="match status" value="1"/>
</dbReference>
<dbReference type="Pfam" id="PF13185">
    <property type="entry name" value="GAF_2"/>
    <property type="match status" value="1"/>
</dbReference>
<comment type="subcellular location">
    <subcellularLocation>
        <location evidence="3">Cytoplasm</location>
    </subcellularLocation>
</comment>
<gene>
    <name evidence="16" type="ORF">BOX37_12805</name>
</gene>
<evidence type="ECO:0000256" key="8">
    <source>
        <dbReference type="ARBA" id="ARBA00022679"/>
    </source>
</evidence>
<dbReference type="GO" id="GO:0016020">
    <property type="term" value="C:membrane"/>
    <property type="evidence" value="ECO:0007669"/>
    <property type="project" value="InterPro"/>
</dbReference>
<proteinExistence type="predicted"/>
<evidence type="ECO:0000313" key="17">
    <source>
        <dbReference type="Proteomes" id="UP000183810"/>
    </source>
</evidence>
<comment type="function">
    <text evidence="13">Member of the two-component regulatory system NreB/NreC involved in the control of dissimilatory nitrate/nitrite reduction in response to oxygen. NreB functions as a direct oxygen sensor histidine kinase which is autophosphorylated, in the absence of oxygen, probably at the conserved histidine residue, and transfers its phosphate group probably to a conserved aspartate residue of NreC. NreB/NreC activates the expression of the nitrate (narGHJI) and nitrite (nir) reductase operons, as well as the putative nitrate transporter gene narT.</text>
</comment>
<comment type="catalytic activity">
    <reaction evidence="1">
        <text>ATP + protein L-histidine = ADP + protein N-phospho-L-histidine.</text>
        <dbReference type="EC" id="2.7.13.3"/>
    </reaction>
</comment>
<comment type="cofactor">
    <cofactor evidence="2">
        <name>[4Fe-4S] cluster</name>
        <dbReference type="ChEBI" id="CHEBI:49883"/>
    </cofactor>
</comment>
<dbReference type="Gene3D" id="1.20.5.1930">
    <property type="match status" value="1"/>
</dbReference>
<accession>A0A1J0W1U6</accession>
<dbReference type="InterPro" id="IPR036890">
    <property type="entry name" value="HATPase_C_sf"/>
</dbReference>
<keyword evidence="11" id="KW-0902">Two-component regulatory system</keyword>
<dbReference type="InterPro" id="IPR004358">
    <property type="entry name" value="Sig_transdc_His_kin-like_C"/>
</dbReference>
<dbReference type="KEGG" id="nsl:BOX37_12805"/>
<dbReference type="InterPro" id="IPR003018">
    <property type="entry name" value="GAF"/>
</dbReference>
<dbReference type="InterPro" id="IPR050482">
    <property type="entry name" value="Sensor_HK_TwoCompSys"/>
</dbReference>
<evidence type="ECO:0000256" key="6">
    <source>
        <dbReference type="ARBA" id="ARBA00022485"/>
    </source>
</evidence>
<evidence type="ECO:0000256" key="14">
    <source>
        <dbReference type="ARBA" id="ARBA00030800"/>
    </source>
</evidence>
<evidence type="ECO:0000256" key="13">
    <source>
        <dbReference type="ARBA" id="ARBA00024827"/>
    </source>
</evidence>
<dbReference type="GO" id="GO:0046983">
    <property type="term" value="F:protein dimerization activity"/>
    <property type="evidence" value="ECO:0007669"/>
    <property type="project" value="InterPro"/>
</dbReference>
<dbReference type="Proteomes" id="UP000183810">
    <property type="component" value="Chromosome"/>
</dbReference>
<evidence type="ECO:0000256" key="3">
    <source>
        <dbReference type="ARBA" id="ARBA00004496"/>
    </source>
</evidence>
<dbReference type="GO" id="GO:0005737">
    <property type="term" value="C:cytoplasm"/>
    <property type="evidence" value="ECO:0007669"/>
    <property type="project" value="UniProtKB-SubCell"/>
</dbReference>
<dbReference type="PANTHER" id="PTHR24421">
    <property type="entry name" value="NITRATE/NITRITE SENSOR PROTEIN NARX-RELATED"/>
    <property type="match status" value="1"/>
</dbReference>
<evidence type="ECO:0000256" key="4">
    <source>
        <dbReference type="ARBA" id="ARBA00012438"/>
    </source>
</evidence>
<evidence type="ECO:0000256" key="12">
    <source>
        <dbReference type="ARBA" id="ARBA00023014"/>
    </source>
</evidence>
<keyword evidence="12" id="KW-0411">Iron-sulfur</keyword>
<evidence type="ECO:0000256" key="1">
    <source>
        <dbReference type="ARBA" id="ARBA00000085"/>
    </source>
</evidence>
<dbReference type="InterPro" id="IPR029016">
    <property type="entry name" value="GAF-like_dom_sf"/>
</dbReference>
<dbReference type="Pfam" id="PF02518">
    <property type="entry name" value="HATPase_c"/>
    <property type="match status" value="1"/>
</dbReference>
<evidence type="ECO:0000256" key="2">
    <source>
        <dbReference type="ARBA" id="ARBA00001966"/>
    </source>
</evidence>
<dbReference type="InterPro" id="IPR011712">
    <property type="entry name" value="Sig_transdc_His_kin_sub3_dim/P"/>
</dbReference>
<name>A0A1J0W1U6_9NOCA</name>
<evidence type="ECO:0000256" key="5">
    <source>
        <dbReference type="ARBA" id="ARBA00017322"/>
    </source>
</evidence>
<protein>
    <recommendedName>
        <fullName evidence="5">Oxygen sensor histidine kinase NreB</fullName>
        <ecNumber evidence="4">2.7.13.3</ecNumber>
    </recommendedName>
    <alternativeName>
        <fullName evidence="14">Nitrogen regulation protein B</fullName>
    </alternativeName>
</protein>
<evidence type="ECO:0000256" key="9">
    <source>
        <dbReference type="ARBA" id="ARBA00022777"/>
    </source>
</evidence>
<dbReference type="Gene3D" id="3.30.565.10">
    <property type="entry name" value="Histidine kinase-like ATPase, C-terminal domain"/>
    <property type="match status" value="1"/>
</dbReference>
<feature type="domain" description="GAF" evidence="15">
    <location>
        <begin position="21"/>
        <end position="180"/>
    </location>
</feature>
<keyword evidence="10" id="KW-0408">Iron</keyword>
<evidence type="ECO:0000256" key="10">
    <source>
        <dbReference type="ARBA" id="ARBA00023004"/>
    </source>
</evidence>
<dbReference type="SUPFAM" id="SSF55781">
    <property type="entry name" value="GAF domain-like"/>
    <property type="match status" value="1"/>
</dbReference>
<dbReference type="GO" id="GO:0000155">
    <property type="term" value="F:phosphorelay sensor kinase activity"/>
    <property type="evidence" value="ECO:0007669"/>
    <property type="project" value="InterPro"/>
</dbReference>
<keyword evidence="9 16" id="KW-0418">Kinase</keyword>
<evidence type="ECO:0000259" key="15">
    <source>
        <dbReference type="SMART" id="SM00065"/>
    </source>
</evidence>
<dbReference type="SMART" id="SM00065">
    <property type="entry name" value="GAF"/>
    <property type="match status" value="1"/>
</dbReference>
<reference evidence="16" key="1">
    <citation type="submission" date="2016-11" db="EMBL/GenBank/DDBJ databases">
        <authorList>
            <person name="Jaros S."/>
            <person name="Januszkiewicz K."/>
            <person name="Wedrychowicz H."/>
        </authorList>
    </citation>
    <scope>NUCLEOTIDE SEQUENCE [LARGE SCALE GENOMIC DNA]</scope>
    <source>
        <strain evidence="16">Y48</strain>
    </source>
</reference>
<sequence length="380" mass="40549">MVTNAGARVFDEVVRAHPLLDLGKQYADLLAALDRGEVLRRALALVAVGSDVAWTARPDVDGVLTLEQVTGDWTGVLRALRVPPNTGLTGKVFRAGRAEWVDDYFDSQKITHDFDRHIATEKVRRVLAVPLLRDGESLGVLAIAPREGGTFGDRDIEHASVIAAQAALAVSVAERARLSREIAVHEERRRLAADLHDSVGALLFGIGSGVADLAESAHADPELRVRLERLQRQAMDASTALRESLRTLRSSPAALALGVALRADCSAFTDRTGRPAELVILDEEPPELAPSRSDVLITAVREALLNVEKHAHASALTVSVQRSSSWLTVAVHDDGVGLGPDHAPGVGLTSTAEALGRLGGSVRVVSDPDGGTIWRARLPC</sequence>
<dbReference type="OrthoDB" id="4069167at2"/>
<evidence type="ECO:0000313" key="16">
    <source>
        <dbReference type="EMBL" id="APE38284.1"/>
    </source>
</evidence>
<dbReference type="InterPro" id="IPR003594">
    <property type="entry name" value="HATPase_dom"/>
</dbReference>
<dbReference type="PRINTS" id="PR00344">
    <property type="entry name" value="BCTRLSENSOR"/>
</dbReference>
<organism evidence="16 17">
    <name type="scientific">Nocardia mangyaensis</name>
    <dbReference type="NCBI Taxonomy" id="2213200"/>
    <lineage>
        <taxon>Bacteria</taxon>
        <taxon>Bacillati</taxon>
        <taxon>Actinomycetota</taxon>
        <taxon>Actinomycetes</taxon>
        <taxon>Mycobacteriales</taxon>
        <taxon>Nocardiaceae</taxon>
        <taxon>Nocardia</taxon>
    </lineage>
</organism>
<dbReference type="AlphaFoldDB" id="A0A1J0W1U6"/>
<dbReference type="EC" id="2.7.13.3" evidence="4"/>
<keyword evidence="8" id="KW-0808">Transferase</keyword>
<dbReference type="Pfam" id="PF07730">
    <property type="entry name" value="HisKA_3"/>
    <property type="match status" value="1"/>
</dbReference>